<keyword evidence="9" id="KW-1185">Reference proteome</keyword>
<dbReference type="CDD" id="cd10017">
    <property type="entry name" value="B3_DNA"/>
    <property type="match status" value="3"/>
</dbReference>
<evidence type="ECO:0000256" key="6">
    <source>
        <dbReference type="SAM" id="MobiDB-lite"/>
    </source>
</evidence>
<dbReference type="InterPro" id="IPR015300">
    <property type="entry name" value="DNA-bd_pseudobarrel_sf"/>
</dbReference>
<comment type="caution">
    <text evidence="8">The sequence shown here is derived from an EMBL/GenBank/DDBJ whole genome shotgun (WGS) entry which is preliminary data.</text>
</comment>
<accession>A0A8X8Y2B6</accession>
<dbReference type="GO" id="GO:0003677">
    <property type="term" value="F:DNA binding"/>
    <property type="evidence" value="ECO:0007669"/>
    <property type="project" value="UniProtKB-KW"/>
</dbReference>
<dbReference type="InterPro" id="IPR003340">
    <property type="entry name" value="B3_DNA-bd"/>
</dbReference>
<dbReference type="Proteomes" id="UP000298416">
    <property type="component" value="Unassembled WGS sequence"/>
</dbReference>
<evidence type="ECO:0000256" key="5">
    <source>
        <dbReference type="ARBA" id="ARBA00023242"/>
    </source>
</evidence>
<dbReference type="SUPFAM" id="SSF101936">
    <property type="entry name" value="DNA-binding pseudobarrel domain"/>
    <property type="match status" value="4"/>
</dbReference>
<evidence type="ECO:0000256" key="4">
    <source>
        <dbReference type="ARBA" id="ARBA00023163"/>
    </source>
</evidence>
<keyword evidence="3" id="KW-0238">DNA-binding</keyword>
<dbReference type="InterPro" id="IPR050655">
    <property type="entry name" value="Plant_B3_domain"/>
</dbReference>
<evidence type="ECO:0000256" key="3">
    <source>
        <dbReference type="ARBA" id="ARBA00023125"/>
    </source>
</evidence>
<feature type="compositionally biased region" description="Acidic residues" evidence="6">
    <location>
        <begin position="152"/>
        <end position="171"/>
    </location>
</feature>
<dbReference type="SMART" id="SM01019">
    <property type="entry name" value="B3"/>
    <property type="match status" value="4"/>
</dbReference>
<dbReference type="Pfam" id="PF02362">
    <property type="entry name" value="B3"/>
    <property type="match status" value="2"/>
</dbReference>
<keyword evidence="4" id="KW-0804">Transcription</keyword>
<evidence type="ECO:0000256" key="2">
    <source>
        <dbReference type="ARBA" id="ARBA00023015"/>
    </source>
</evidence>
<gene>
    <name evidence="8" type="ORF">SASPL_115388</name>
</gene>
<feature type="domain" description="TF-B3" evidence="7">
    <location>
        <begin position="175"/>
        <end position="269"/>
    </location>
</feature>
<evidence type="ECO:0000259" key="7">
    <source>
        <dbReference type="PROSITE" id="PS50863"/>
    </source>
</evidence>
<protein>
    <recommendedName>
        <fullName evidence="7">TF-B3 domain-containing protein</fullName>
    </recommendedName>
</protein>
<dbReference type="PANTHER" id="PTHR31920:SF132">
    <property type="entry name" value="TF-B3 DOMAIN-CONTAINING PROTEIN"/>
    <property type="match status" value="1"/>
</dbReference>
<evidence type="ECO:0000313" key="8">
    <source>
        <dbReference type="EMBL" id="KAG6424965.1"/>
    </source>
</evidence>
<evidence type="ECO:0000313" key="9">
    <source>
        <dbReference type="Proteomes" id="UP000298416"/>
    </source>
</evidence>
<keyword evidence="2" id="KW-0805">Transcription regulation</keyword>
<evidence type="ECO:0000256" key="1">
    <source>
        <dbReference type="ARBA" id="ARBA00004123"/>
    </source>
</evidence>
<dbReference type="GO" id="GO:0005634">
    <property type="term" value="C:nucleus"/>
    <property type="evidence" value="ECO:0007669"/>
    <property type="project" value="UniProtKB-SubCell"/>
</dbReference>
<keyword evidence="5" id="KW-0539">Nucleus</keyword>
<feature type="region of interest" description="Disordered" evidence="6">
    <location>
        <begin position="135"/>
        <end position="171"/>
    </location>
</feature>
<dbReference type="PROSITE" id="PS50863">
    <property type="entry name" value="B3"/>
    <property type="match status" value="2"/>
</dbReference>
<dbReference type="Gene3D" id="2.40.330.10">
    <property type="entry name" value="DNA-binding pseudobarrel domain"/>
    <property type="match status" value="4"/>
</dbReference>
<feature type="domain" description="TF-B3" evidence="7">
    <location>
        <begin position="14"/>
        <end position="107"/>
    </location>
</feature>
<dbReference type="PANTHER" id="PTHR31920">
    <property type="entry name" value="B3 DOMAIN-CONTAINING"/>
    <property type="match status" value="1"/>
</dbReference>
<dbReference type="EMBL" id="PNBA02000005">
    <property type="protein sequence ID" value="KAG6424965.1"/>
    <property type="molecule type" value="Genomic_DNA"/>
</dbReference>
<comment type="subcellular location">
    <subcellularLocation>
        <location evidence="1">Nucleus</location>
    </subcellularLocation>
</comment>
<dbReference type="AlphaFoldDB" id="A0A8X8Y2B6"/>
<reference evidence="8" key="1">
    <citation type="submission" date="2018-01" db="EMBL/GenBank/DDBJ databases">
        <authorList>
            <person name="Mao J.F."/>
        </authorList>
    </citation>
    <scope>NUCLEOTIDE SEQUENCE</scope>
    <source>
        <strain evidence="8">Huo1</strain>
        <tissue evidence="8">Leaf</tissue>
    </source>
</reference>
<sequence length="583" mass="66908">MADDDPLAAYHRLPSFIKVFSGGHNKDELRLPPQWVAEHGDDLPFDCRLVMPNGSRWQVRLLKIASGCHFCVGWPDFWRGNNISHGEILTFTLVDVGIFHVKRYKSGTDCPPCGDLARLYLVNLFELAEEDDDKEIYNPDFDSSDDYAPSDVEPESAEDSEYDDDRGARDDDEYPTWTLKLTKSNIKRTIEIPTDFWNLHASAAPQQNVVHFLVDGHTWRLFLKHSQGRIWIKHGWRRFKEANALFPGVRCHFKLVDAQDIQFYIHASVQCIHQFQTNPFHSFCRPCNGKFYFIVVNGVGVDRGRMPIKVLADAKPSATSTQIAMADEDPDYQTLPAFMKVFHQQRCKDDMRLPPEFVGIHGHDLPFDCRLVWPNGIRYRVRILKLDNGFYFTSGCRDFVRATGVVHDDHLIFTLVGVGIFNVRRFDMATNCAPQGDVDVIKNDDVEGSYSADIDTSDDYVPSDIESETTVDDDYVDDSRVLNIDGFPTFVISLTPTNIKRSLEIPYGFWQRHIPMGAIQAGVHLVTDGGMWLCTLKHNSRKIWVKHGWARFKQENNLVKGVRCHFKLVDAFNVQFHVWFDRP</sequence>
<proteinExistence type="predicted"/>
<name>A0A8X8Y2B6_SALSN</name>
<organism evidence="8">
    <name type="scientific">Salvia splendens</name>
    <name type="common">Scarlet sage</name>
    <dbReference type="NCBI Taxonomy" id="180675"/>
    <lineage>
        <taxon>Eukaryota</taxon>
        <taxon>Viridiplantae</taxon>
        <taxon>Streptophyta</taxon>
        <taxon>Embryophyta</taxon>
        <taxon>Tracheophyta</taxon>
        <taxon>Spermatophyta</taxon>
        <taxon>Magnoliopsida</taxon>
        <taxon>eudicotyledons</taxon>
        <taxon>Gunneridae</taxon>
        <taxon>Pentapetalae</taxon>
        <taxon>asterids</taxon>
        <taxon>lamiids</taxon>
        <taxon>Lamiales</taxon>
        <taxon>Lamiaceae</taxon>
        <taxon>Nepetoideae</taxon>
        <taxon>Mentheae</taxon>
        <taxon>Salviinae</taxon>
        <taxon>Salvia</taxon>
        <taxon>Salvia subgen. Calosphace</taxon>
        <taxon>core Calosphace</taxon>
    </lineage>
</organism>
<reference evidence="8" key="2">
    <citation type="submission" date="2020-08" db="EMBL/GenBank/DDBJ databases">
        <title>Plant Genome Project.</title>
        <authorList>
            <person name="Zhang R.-G."/>
        </authorList>
    </citation>
    <scope>NUCLEOTIDE SEQUENCE</scope>
    <source>
        <strain evidence="8">Huo1</strain>
        <tissue evidence="8">Leaf</tissue>
    </source>
</reference>